<evidence type="ECO:0000256" key="33">
    <source>
        <dbReference type="ARBA" id="ARBA00049179"/>
    </source>
</evidence>
<evidence type="ECO:0000256" key="13">
    <source>
        <dbReference type="ARBA" id="ARBA00023002"/>
    </source>
</evidence>
<evidence type="ECO:0000256" key="30">
    <source>
        <dbReference type="ARBA" id="ARBA00048953"/>
    </source>
</evidence>
<comment type="catalytic activity">
    <reaction evidence="32">
        <text>13,14-dihydro-15-oxo-prostaglandin E1 + NADP(+) = 15-oxoprostaglandin E1 + NADPH + H(+)</text>
        <dbReference type="Rhea" id="RHEA:50584"/>
        <dbReference type="ChEBI" id="CHEBI:15378"/>
        <dbReference type="ChEBI" id="CHEBI:57401"/>
        <dbReference type="ChEBI" id="CHEBI:57783"/>
        <dbReference type="ChEBI" id="CHEBI:58349"/>
        <dbReference type="ChEBI" id="CHEBI:133408"/>
    </reaction>
    <physiologicalReaction direction="right-to-left" evidence="32">
        <dbReference type="Rhea" id="RHEA:50586"/>
    </physiologicalReaction>
</comment>
<dbReference type="InterPro" id="IPR036291">
    <property type="entry name" value="NAD(P)-bd_dom_sf"/>
</dbReference>
<dbReference type="InterPro" id="IPR045010">
    <property type="entry name" value="MDR_fam"/>
</dbReference>
<evidence type="ECO:0000256" key="16">
    <source>
        <dbReference type="ARBA" id="ARBA00031851"/>
    </source>
</evidence>
<evidence type="ECO:0000256" key="28">
    <source>
        <dbReference type="ARBA" id="ARBA00048387"/>
    </source>
</evidence>
<evidence type="ECO:0000256" key="29">
    <source>
        <dbReference type="ARBA" id="ARBA00048591"/>
    </source>
</evidence>
<dbReference type="Pfam" id="PF16884">
    <property type="entry name" value="ADH_N_2"/>
    <property type="match status" value="1"/>
</dbReference>
<evidence type="ECO:0000256" key="10">
    <source>
        <dbReference type="ARBA" id="ARBA00022832"/>
    </source>
</evidence>
<evidence type="ECO:0000256" key="9">
    <source>
        <dbReference type="ARBA" id="ARBA00022553"/>
    </source>
</evidence>
<evidence type="ECO:0000256" key="6">
    <source>
        <dbReference type="ARBA" id="ARBA00020651"/>
    </source>
</evidence>
<evidence type="ECO:0000256" key="32">
    <source>
        <dbReference type="ARBA" id="ARBA00049070"/>
    </source>
</evidence>
<comment type="catalytic activity">
    <reaction evidence="33">
        <text>an n-alkanal + NADP(+) = an alk-2-enal + NADPH + H(+)</text>
        <dbReference type="Rhea" id="RHEA:13737"/>
        <dbReference type="ChEBI" id="CHEBI:12834"/>
        <dbReference type="ChEBI" id="CHEBI:13757"/>
        <dbReference type="ChEBI" id="CHEBI:15378"/>
        <dbReference type="ChEBI" id="CHEBI:57783"/>
        <dbReference type="ChEBI" id="CHEBI:58349"/>
        <dbReference type="EC" id="1.3.1.74"/>
    </reaction>
    <physiologicalReaction direction="right-to-left" evidence="33">
        <dbReference type="Rhea" id="RHEA:13739"/>
    </physiologicalReaction>
</comment>
<evidence type="ECO:0000256" key="2">
    <source>
        <dbReference type="ARBA" id="ARBA00010460"/>
    </source>
</evidence>
<keyword evidence="15" id="KW-0379">Hydroxylation</keyword>
<evidence type="ECO:0000256" key="34">
    <source>
        <dbReference type="ARBA" id="ARBA00049368"/>
    </source>
</evidence>
<evidence type="ECO:0000256" key="22">
    <source>
        <dbReference type="ARBA" id="ARBA00047742"/>
    </source>
</evidence>
<dbReference type="RefSeq" id="XP_028129068.1">
    <property type="nucleotide sequence ID" value="XM_028273267.1"/>
</dbReference>
<dbReference type="InterPro" id="IPR041694">
    <property type="entry name" value="ADH_N_2"/>
</dbReference>
<evidence type="ECO:0000256" key="7">
    <source>
        <dbReference type="ARBA" id="ARBA00022490"/>
    </source>
</evidence>
<evidence type="ECO:0000256" key="12">
    <source>
        <dbReference type="ARBA" id="ARBA00022990"/>
    </source>
</evidence>
<keyword evidence="8" id="KW-0644">Prostaglandin metabolism</keyword>
<dbReference type="AlphaFoldDB" id="A0A6P7F5M4"/>
<comment type="subunit">
    <text evidence="3">Monomer or homodimer.</text>
</comment>
<evidence type="ECO:0000256" key="19">
    <source>
        <dbReference type="ARBA" id="ARBA00033119"/>
    </source>
</evidence>
<evidence type="ECO:0000256" key="31">
    <source>
        <dbReference type="ARBA" id="ARBA00049068"/>
    </source>
</evidence>
<dbReference type="GO" id="GO:0047522">
    <property type="term" value="F:15-oxoprostaglandin 13-reductase [NAD(P)+] activity"/>
    <property type="evidence" value="ECO:0007669"/>
    <property type="project" value="UniProtKB-EC"/>
</dbReference>
<evidence type="ECO:0000256" key="1">
    <source>
        <dbReference type="ARBA" id="ARBA00004496"/>
    </source>
</evidence>
<dbReference type="InParanoid" id="A0A6P7F5M4"/>
<evidence type="ECO:0000256" key="3">
    <source>
        <dbReference type="ARBA" id="ARBA00011852"/>
    </source>
</evidence>
<evidence type="ECO:0000256" key="21">
    <source>
        <dbReference type="ARBA" id="ARBA00047617"/>
    </source>
</evidence>
<keyword evidence="14" id="KW-0443">Lipid metabolism</keyword>
<evidence type="ECO:0000259" key="35">
    <source>
        <dbReference type="SMART" id="SM00829"/>
    </source>
</evidence>
<keyword evidence="12" id="KW-0007">Acetylation</keyword>
<comment type="catalytic activity">
    <reaction evidence="21">
        <text>decanal + NADP(+) = (2E)-decenal + NADPH + H(+)</text>
        <dbReference type="Rhea" id="RHEA:50612"/>
        <dbReference type="ChEBI" id="CHEBI:15378"/>
        <dbReference type="ChEBI" id="CHEBI:31457"/>
        <dbReference type="ChEBI" id="CHEBI:57783"/>
        <dbReference type="ChEBI" id="CHEBI:58349"/>
        <dbReference type="ChEBI" id="CHEBI:133455"/>
    </reaction>
    <physiologicalReaction direction="right-to-left" evidence="21">
        <dbReference type="Rhea" id="RHEA:50614"/>
    </physiologicalReaction>
</comment>
<comment type="catalytic activity">
    <reaction evidence="24">
        <text>13,14-dihydro-15-oxo-prostaglandin F1alpha + NADP(+) = 15-oxoprostaglandin F1alpha + NADPH + H(+)</text>
        <dbReference type="Rhea" id="RHEA:50592"/>
        <dbReference type="ChEBI" id="CHEBI:15378"/>
        <dbReference type="ChEBI" id="CHEBI:57783"/>
        <dbReference type="ChEBI" id="CHEBI:58349"/>
        <dbReference type="ChEBI" id="CHEBI:79072"/>
        <dbReference type="ChEBI" id="CHEBI:133411"/>
    </reaction>
    <physiologicalReaction direction="right-to-left" evidence="24">
        <dbReference type="Rhea" id="RHEA:50594"/>
    </physiologicalReaction>
</comment>
<feature type="domain" description="Enoyl reductase (ER)" evidence="35">
    <location>
        <begin position="18"/>
        <end position="329"/>
    </location>
</feature>
<keyword evidence="7" id="KW-0963">Cytoplasm</keyword>
<dbReference type="KEGG" id="dvv:114325258"/>
<comment type="subcellular location">
    <subcellularLocation>
        <location evidence="1">Cytoplasm</location>
    </subcellularLocation>
</comment>
<evidence type="ECO:0000256" key="25">
    <source>
        <dbReference type="ARBA" id="ARBA00047903"/>
    </source>
</evidence>
<sequence>MVKAKVFLFEKHFEGFPKPENVKLVEEELGQIKNGEFLAEALYISVDPFIRARAPFLPLGQTMIGVQVARILESKNPKFPVGGIVVGFFGWRTHTISNGSHPQKDKVPQLIKEDLGDISLSALLGVLGRPGHSAYFCLLDICKPKAGDTIVVSGAAGAVGSLVGQIAKIKGCKVIGIAGSDEKGKWLVEELGLDHFINYKTESIDAAIKKYAPNGVDSYFDNIGGEISSTVIWNLKKFGRVGLCGSISQCNETNKVTSFHRPIISNELFLQGFQCATWLDRWSEAVKQNLEWIKEGKLKYRETVTEGFENTYQAFIDMLSGKNFGKAVVKV</sequence>
<evidence type="ECO:0000256" key="17">
    <source>
        <dbReference type="ARBA" id="ARBA00032255"/>
    </source>
</evidence>
<dbReference type="InterPro" id="IPR013149">
    <property type="entry name" value="ADH-like_C"/>
</dbReference>
<comment type="catalytic activity">
    <reaction evidence="22">
        <text>pentan-2-one + NADP(+) = (E)-pent-3-en-2-one + NADPH + H(+)</text>
        <dbReference type="Rhea" id="RHEA:50788"/>
        <dbReference type="ChEBI" id="CHEBI:15378"/>
        <dbReference type="ChEBI" id="CHEBI:16472"/>
        <dbReference type="ChEBI" id="CHEBI:57783"/>
        <dbReference type="ChEBI" id="CHEBI:58349"/>
        <dbReference type="ChEBI" id="CHEBI:145276"/>
    </reaction>
    <physiologicalReaction direction="right-to-left" evidence="22">
        <dbReference type="Rhea" id="RHEA:50790"/>
    </physiologicalReaction>
</comment>
<evidence type="ECO:0000256" key="20">
    <source>
        <dbReference type="ARBA" id="ARBA00047461"/>
    </source>
</evidence>
<comment type="catalytic activity">
    <reaction evidence="30">
        <text>6-trans-leukotriene B4 + NADP(+) = 12-oxo-(5S)-hydroxy-(6E,8E,10E,14Z)-eicosatetraenoate + NADPH + H(+)</text>
        <dbReference type="Rhea" id="RHEA:51204"/>
        <dbReference type="ChEBI" id="CHEBI:15378"/>
        <dbReference type="ChEBI" id="CHEBI:57783"/>
        <dbReference type="ChEBI" id="CHEBI:58349"/>
        <dbReference type="ChEBI" id="CHEBI:90723"/>
        <dbReference type="ChEBI" id="CHEBI:133974"/>
    </reaction>
    <physiologicalReaction direction="left-to-right" evidence="30">
        <dbReference type="Rhea" id="RHEA:51205"/>
    </physiologicalReaction>
</comment>
<comment type="catalytic activity">
    <reaction evidence="28">
        <text>4-hydroxynonanal + NADP(+) = (E)-4-hydroxynon-2-enal + NADPH + H(+)</text>
        <dbReference type="Rhea" id="RHEA:64736"/>
        <dbReference type="ChEBI" id="CHEBI:15378"/>
        <dbReference type="ChEBI" id="CHEBI:57783"/>
        <dbReference type="ChEBI" id="CHEBI:58349"/>
        <dbReference type="ChEBI" id="CHEBI:58968"/>
        <dbReference type="ChEBI" id="CHEBI:156112"/>
    </reaction>
    <physiologicalReaction direction="right-to-left" evidence="28">
        <dbReference type="Rhea" id="RHEA:64738"/>
    </physiologicalReaction>
</comment>
<dbReference type="InterPro" id="IPR020843">
    <property type="entry name" value="ER"/>
</dbReference>
<dbReference type="SUPFAM" id="SSF51735">
    <property type="entry name" value="NAD(P)-binding Rossmann-fold domains"/>
    <property type="match status" value="1"/>
</dbReference>
<dbReference type="PANTHER" id="PTHR43205">
    <property type="entry name" value="PROSTAGLANDIN REDUCTASE"/>
    <property type="match status" value="1"/>
</dbReference>
<dbReference type="GO" id="GO:0006693">
    <property type="term" value="P:prostaglandin metabolic process"/>
    <property type="evidence" value="ECO:0007669"/>
    <property type="project" value="UniProtKB-KW"/>
</dbReference>
<dbReference type="EC" id="1.3.1.48" evidence="4"/>
<dbReference type="SUPFAM" id="SSF50129">
    <property type="entry name" value="GroES-like"/>
    <property type="match status" value="2"/>
</dbReference>
<dbReference type="GO" id="GO:0032440">
    <property type="term" value="F:2-alkenal reductase [NAD(P)H] activity"/>
    <property type="evidence" value="ECO:0007669"/>
    <property type="project" value="UniProtKB-EC"/>
</dbReference>
<comment type="catalytic activity">
    <reaction evidence="23">
        <text>leukotriene B4 + NADP(+) = 12-oxo-leukotriene B4 + NADPH + H(+)</text>
        <dbReference type="Rhea" id="RHEA:50608"/>
        <dbReference type="ChEBI" id="CHEBI:15378"/>
        <dbReference type="ChEBI" id="CHEBI:57461"/>
        <dbReference type="ChEBI" id="CHEBI:57783"/>
        <dbReference type="ChEBI" id="CHEBI:58349"/>
        <dbReference type="ChEBI" id="CHEBI:133309"/>
    </reaction>
    <physiologicalReaction direction="left-to-right" evidence="23">
        <dbReference type="Rhea" id="RHEA:50609"/>
    </physiologicalReaction>
</comment>
<dbReference type="InterPro" id="IPR011032">
    <property type="entry name" value="GroES-like_sf"/>
</dbReference>
<evidence type="ECO:0000256" key="11">
    <source>
        <dbReference type="ARBA" id="ARBA00022857"/>
    </source>
</evidence>
<comment type="similarity">
    <text evidence="2">Belongs to the NADP-dependent oxidoreductase L4BD family.</text>
</comment>
<evidence type="ECO:0000256" key="5">
    <source>
        <dbReference type="ARBA" id="ARBA00012410"/>
    </source>
</evidence>
<dbReference type="InterPro" id="IPR014190">
    <property type="entry name" value="PTGR1"/>
</dbReference>
<comment type="catalytic activity">
    <reaction evidence="25">
        <text>dodecanal + NADP(+) = (2E)-dodecenal + NADPH + H(+)</text>
        <dbReference type="Rhea" id="RHEA:50784"/>
        <dbReference type="ChEBI" id="CHEBI:15378"/>
        <dbReference type="ChEBI" id="CHEBI:27836"/>
        <dbReference type="ChEBI" id="CHEBI:57783"/>
        <dbReference type="ChEBI" id="CHEBI:58349"/>
        <dbReference type="ChEBI" id="CHEBI:133741"/>
    </reaction>
    <physiologicalReaction direction="right-to-left" evidence="25">
        <dbReference type="Rhea" id="RHEA:50786"/>
    </physiologicalReaction>
</comment>
<evidence type="ECO:0000256" key="18">
    <source>
        <dbReference type="ARBA" id="ARBA00032297"/>
    </source>
</evidence>
<dbReference type="Gene3D" id="3.90.180.10">
    <property type="entry name" value="Medium-chain alcohol dehydrogenases, catalytic domain"/>
    <property type="match status" value="1"/>
</dbReference>
<evidence type="ECO:0000313" key="36">
    <source>
        <dbReference type="RefSeq" id="XP_028129068.1"/>
    </source>
</evidence>
<evidence type="ECO:0000256" key="8">
    <source>
        <dbReference type="ARBA" id="ARBA00022501"/>
    </source>
</evidence>
<dbReference type="CDD" id="cd08294">
    <property type="entry name" value="leukotriene_B4_DH_like"/>
    <property type="match status" value="1"/>
</dbReference>
<keyword evidence="11" id="KW-0521">NADP</keyword>
<reference evidence="36" key="1">
    <citation type="submission" date="2025-08" db="UniProtKB">
        <authorList>
            <consortium name="RefSeq"/>
        </authorList>
    </citation>
    <scope>IDENTIFICATION</scope>
    <source>
        <tissue evidence="36">Whole insect</tissue>
    </source>
</reference>
<keyword evidence="13" id="KW-0560">Oxidoreductase</keyword>
<evidence type="ECO:0000256" key="27">
    <source>
        <dbReference type="ARBA" id="ARBA00048290"/>
    </source>
</evidence>
<evidence type="ECO:0000256" key="26">
    <source>
        <dbReference type="ARBA" id="ARBA00048066"/>
    </source>
</evidence>
<keyword evidence="9" id="KW-0597">Phosphoprotein</keyword>
<protein>
    <recommendedName>
        <fullName evidence="6">Prostaglandin reductase 1</fullName>
        <ecNumber evidence="4">1.3.1.48</ecNumber>
        <ecNumber evidence="5">1.3.1.74</ecNumber>
    </recommendedName>
    <alternativeName>
        <fullName evidence="19">15-oxoprostaglandin 13-reductase</fullName>
    </alternativeName>
    <alternativeName>
        <fullName evidence="17">Dithiolethione-inducible gene 1 protein</fullName>
    </alternativeName>
    <alternativeName>
        <fullName evidence="16">Leukotriene B4 12-hydroxydehydrogenase</fullName>
    </alternativeName>
    <alternativeName>
        <fullName evidence="18">NAD(P)H-dependent alkenal/one oxidoreductase</fullName>
    </alternativeName>
</protein>
<organism evidence="36">
    <name type="scientific">Diabrotica virgifera virgifera</name>
    <name type="common">western corn rootworm</name>
    <dbReference type="NCBI Taxonomy" id="50390"/>
    <lineage>
        <taxon>Eukaryota</taxon>
        <taxon>Metazoa</taxon>
        <taxon>Ecdysozoa</taxon>
        <taxon>Arthropoda</taxon>
        <taxon>Hexapoda</taxon>
        <taxon>Insecta</taxon>
        <taxon>Pterygota</taxon>
        <taxon>Neoptera</taxon>
        <taxon>Endopterygota</taxon>
        <taxon>Coleoptera</taxon>
        <taxon>Polyphaga</taxon>
        <taxon>Cucujiformia</taxon>
        <taxon>Chrysomeloidea</taxon>
        <taxon>Chrysomelidae</taxon>
        <taxon>Galerucinae</taxon>
        <taxon>Diabroticina</taxon>
        <taxon>Diabroticites</taxon>
        <taxon>Diabrotica</taxon>
    </lineage>
</organism>
<dbReference type="Pfam" id="PF00107">
    <property type="entry name" value="ADH_zinc_N"/>
    <property type="match status" value="1"/>
</dbReference>
<dbReference type="PANTHER" id="PTHR43205:SF7">
    <property type="entry name" value="PROSTAGLANDIN REDUCTASE 1"/>
    <property type="match status" value="1"/>
</dbReference>
<comment type="catalytic activity">
    <reaction evidence="31">
        <text>(5S,12S)-dihydroxy-(6E,10E,12E,14Z)-eicosatetraenoate + NADP(+) = 12-oxo-(5S)-hydroxy-(6E,8E,10E,14Z)-eicosatetraenoate + NADPH + H(+)</text>
        <dbReference type="Rhea" id="RHEA:51212"/>
        <dbReference type="ChEBI" id="CHEBI:15378"/>
        <dbReference type="ChEBI" id="CHEBI:57783"/>
        <dbReference type="ChEBI" id="CHEBI:58349"/>
        <dbReference type="ChEBI" id="CHEBI:133974"/>
        <dbReference type="ChEBI" id="CHEBI:133975"/>
    </reaction>
    <physiologicalReaction direction="left-to-right" evidence="31">
        <dbReference type="Rhea" id="RHEA:51213"/>
    </physiologicalReaction>
</comment>
<comment type="catalytic activity">
    <reaction evidence="26">
        <text>nonan-2-one + NADP(+) = (3E)-nonen-2-one + NADPH + H(+)</text>
        <dbReference type="Rhea" id="RHEA:50616"/>
        <dbReference type="ChEBI" id="CHEBI:15378"/>
        <dbReference type="ChEBI" id="CHEBI:57783"/>
        <dbReference type="ChEBI" id="CHEBI:58349"/>
        <dbReference type="ChEBI" id="CHEBI:77927"/>
        <dbReference type="ChEBI" id="CHEBI:133457"/>
    </reaction>
    <physiologicalReaction direction="right-to-left" evidence="26">
        <dbReference type="Rhea" id="RHEA:50618"/>
    </physiologicalReaction>
</comment>
<gene>
    <name evidence="36" type="primary">LOC114325258</name>
</gene>
<dbReference type="EC" id="1.3.1.74" evidence="5"/>
<proteinExistence type="inferred from homology"/>
<comment type="catalytic activity">
    <reaction evidence="34">
        <text>hexanal + NADP(+) = (E)-hex-2-enal + NADPH + H(+)</text>
        <dbReference type="Rhea" id="RHEA:50776"/>
        <dbReference type="ChEBI" id="CHEBI:15378"/>
        <dbReference type="ChEBI" id="CHEBI:28913"/>
        <dbReference type="ChEBI" id="CHEBI:57783"/>
        <dbReference type="ChEBI" id="CHEBI:58349"/>
        <dbReference type="ChEBI" id="CHEBI:88528"/>
    </reaction>
    <physiologicalReaction direction="right-to-left" evidence="34">
        <dbReference type="Rhea" id="RHEA:50778"/>
    </physiologicalReaction>
</comment>
<comment type="catalytic activity">
    <reaction evidence="27">
        <text>13,14-dihydro-15-oxo-PGF2alpha + NADP(+) = 15-oxoprostaglandin F2alpha + NADPH + H(+)</text>
        <dbReference type="Rhea" id="RHEA:50588"/>
        <dbReference type="ChEBI" id="CHEBI:15378"/>
        <dbReference type="ChEBI" id="CHEBI:57783"/>
        <dbReference type="ChEBI" id="CHEBI:58349"/>
        <dbReference type="ChEBI" id="CHEBI:133374"/>
        <dbReference type="ChEBI" id="CHEBI:133409"/>
    </reaction>
    <physiologicalReaction direction="right-to-left" evidence="27">
        <dbReference type="Rhea" id="RHEA:50590"/>
    </physiologicalReaction>
</comment>
<evidence type="ECO:0000256" key="14">
    <source>
        <dbReference type="ARBA" id="ARBA00023098"/>
    </source>
</evidence>
<name>A0A6P7F5M4_DIAVI</name>
<comment type="catalytic activity">
    <reaction evidence="20">
        <text>octanal + NADP(+) = (2E)-octenal + NADPH + H(+)</text>
        <dbReference type="Rhea" id="RHEA:50780"/>
        <dbReference type="ChEBI" id="CHEBI:15378"/>
        <dbReference type="ChEBI" id="CHEBI:17935"/>
        <dbReference type="ChEBI" id="CHEBI:57783"/>
        <dbReference type="ChEBI" id="CHEBI:58349"/>
        <dbReference type="ChEBI" id="CHEBI:61748"/>
    </reaction>
    <physiologicalReaction direction="right-to-left" evidence="20">
        <dbReference type="Rhea" id="RHEA:50782"/>
    </physiologicalReaction>
</comment>
<dbReference type="FunFam" id="3.40.50.720:FF:000121">
    <property type="entry name" value="Prostaglandin reductase 2"/>
    <property type="match status" value="1"/>
</dbReference>
<evidence type="ECO:0000256" key="4">
    <source>
        <dbReference type="ARBA" id="ARBA00011981"/>
    </source>
</evidence>
<comment type="catalytic activity">
    <reaction evidence="29">
        <text>20-hydroxy-leukotriene B4 + NADP(+) = 12-oxo-20-hydroxy-leukotriene B4 + NADPH + H(+)</text>
        <dbReference type="Rhea" id="RHEA:51208"/>
        <dbReference type="ChEBI" id="CHEBI:15378"/>
        <dbReference type="ChEBI" id="CHEBI:57460"/>
        <dbReference type="ChEBI" id="CHEBI:57783"/>
        <dbReference type="ChEBI" id="CHEBI:58349"/>
        <dbReference type="ChEBI" id="CHEBI:133346"/>
    </reaction>
    <physiologicalReaction direction="left-to-right" evidence="29">
        <dbReference type="Rhea" id="RHEA:51209"/>
    </physiologicalReaction>
</comment>
<evidence type="ECO:0000256" key="23">
    <source>
        <dbReference type="ARBA" id="ARBA00047871"/>
    </source>
</evidence>
<keyword evidence="10" id="KW-0276">Fatty acid metabolism</keyword>
<evidence type="ECO:0000256" key="15">
    <source>
        <dbReference type="ARBA" id="ARBA00023278"/>
    </source>
</evidence>
<accession>A0A6P7F5M4</accession>
<dbReference type="Gene3D" id="3.40.50.720">
    <property type="entry name" value="NAD(P)-binding Rossmann-like Domain"/>
    <property type="match status" value="1"/>
</dbReference>
<dbReference type="GO" id="GO:0005737">
    <property type="term" value="C:cytoplasm"/>
    <property type="evidence" value="ECO:0007669"/>
    <property type="project" value="UniProtKB-SubCell"/>
</dbReference>
<dbReference type="OrthoDB" id="809632at2759"/>
<evidence type="ECO:0000256" key="24">
    <source>
        <dbReference type="ARBA" id="ARBA00047878"/>
    </source>
</evidence>
<dbReference type="SMART" id="SM00829">
    <property type="entry name" value="PKS_ER"/>
    <property type="match status" value="1"/>
</dbReference>